<dbReference type="InParanoid" id="A0A0D0AIQ9"/>
<dbReference type="EMBL" id="KN835258">
    <property type="protein sequence ID" value="KIK41781.1"/>
    <property type="molecule type" value="Genomic_DNA"/>
</dbReference>
<name>A0A0D0AIQ9_9AGAM</name>
<dbReference type="Proteomes" id="UP000054485">
    <property type="component" value="Unassembled WGS sequence"/>
</dbReference>
<keyword evidence="2" id="KW-1185">Reference proteome</keyword>
<dbReference type="AlphaFoldDB" id="A0A0D0AIQ9"/>
<dbReference type="HOGENOM" id="CLU_2051206_0_0_1"/>
<evidence type="ECO:0000313" key="1">
    <source>
        <dbReference type="EMBL" id="KIK41781.1"/>
    </source>
</evidence>
<proteinExistence type="predicted"/>
<gene>
    <name evidence="1" type="ORF">CY34DRAFT_184957</name>
</gene>
<evidence type="ECO:0000313" key="2">
    <source>
        <dbReference type="Proteomes" id="UP000054485"/>
    </source>
</evidence>
<reference evidence="2" key="2">
    <citation type="submission" date="2015-01" db="EMBL/GenBank/DDBJ databases">
        <title>Evolutionary Origins and Diversification of the Mycorrhizal Mutualists.</title>
        <authorList>
            <consortium name="DOE Joint Genome Institute"/>
            <consortium name="Mycorrhizal Genomics Consortium"/>
            <person name="Kohler A."/>
            <person name="Kuo A."/>
            <person name="Nagy L.G."/>
            <person name="Floudas D."/>
            <person name="Copeland A."/>
            <person name="Barry K.W."/>
            <person name="Cichocki N."/>
            <person name="Veneault-Fourrey C."/>
            <person name="LaButti K."/>
            <person name="Lindquist E.A."/>
            <person name="Lipzen A."/>
            <person name="Lundell T."/>
            <person name="Morin E."/>
            <person name="Murat C."/>
            <person name="Riley R."/>
            <person name="Ohm R."/>
            <person name="Sun H."/>
            <person name="Tunlid A."/>
            <person name="Henrissat B."/>
            <person name="Grigoriev I.V."/>
            <person name="Hibbett D.S."/>
            <person name="Martin F."/>
        </authorList>
    </citation>
    <scope>NUCLEOTIDE SEQUENCE [LARGE SCALE GENOMIC DNA]</scope>
    <source>
        <strain evidence="2">UH-Slu-Lm8-n1</strain>
    </source>
</reference>
<reference evidence="1 2" key="1">
    <citation type="submission" date="2014-04" db="EMBL/GenBank/DDBJ databases">
        <authorList>
            <consortium name="DOE Joint Genome Institute"/>
            <person name="Kuo A."/>
            <person name="Ruytinx J."/>
            <person name="Rineau F."/>
            <person name="Colpaert J."/>
            <person name="Kohler A."/>
            <person name="Nagy L.G."/>
            <person name="Floudas D."/>
            <person name="Copeland A."/>
            <person name="Barry K.W."/>
            <person name="Cichocki N."/>
            <person name="Veneault-Fourrey C."/>
            <person name="LaButti K."/>
            <person name="Lindquist E.A."/>
            <person name="Lipzen A."/>
            <person name="Lundell T."/>
            <person name="Morin E."/>
            <person name="Murat C."/>
            <person name="Sun H."/>
            <person name="Tunlid A."/>
            <person name="Henrissat B."/>
            <person name="Grigoriev I.V."/>
            <person name="Hibbett D.S."/>
            <person name="Martin F."/>
            <person name="Nordberg H.P."/>
            <person name="Cantor M.N."/>
            <person name="Hua S.X."/>
        </authorList>
    </citation>
    <scope>NUCLEOTIDE SEQUENCE [LARGE SCALE GENOMIC DNA]</scope>
    <source>
        <strain evidence="1 2">UH-Slu-Lm8-n1</strain>
    </source>
</reference>
<organism evidence="1 2">
    <name type="scientific">Suillus luteus UH-Slu-Lm8-n1</name>
    <dbReference type="NCBI Taxonomy" id="930992"/>
    <lineage>
        <taxon>Eukaryota</taxon>
        <taxon>Fungi</taxon>
        <taxon>Dikarya</taxon>
        <taxon>Basidiomycota</taxon>
        <taxon>Agaricomycotina</taxon>
        <taxon>Agaricomycetes</taxon>
        <taxon>Agaricomycetidae</taxon>
        <taxon>Boletales</taxon>
        <taxon>Suillineae</taxon>
        <taxon>Suillaceae</taxon>
        <taxon>Suillus</taxon>
    </lineage>
</organism>
<accession>A0A0D0AIQ9</accession>
<sequence>MHSHPSCHATHPSAHTTPLSQTTHFFNCTISLDNTSFNGLSFMGLGGFFTSASCMEPRFFSFGFFPSFAALIALREGKTRVIPDGTWPFCLVSLIDCDVEAPSSSSAKESKSSMLEKLVS</sequence>
<protein>
    <submittedName>
        <fullName evidence="1">Uncharacterized protein</fullName>
    </submittedName>
</protein>